<evidence type="ECO:0000313" key="3">
    <source>
        <dbReference type="EMBL" id="MFC7330931.1"/>
    </source>
</evidence>
<feature type="coiled-coil region" evidence="1">
    <location>
        <begin position="112"/>
        <end position="177"/>
    </location>
</feature>
<dbReference type="Pfam" id="PF20229">
    <property type="entry name" value="ChrB_N"/>
    <property type="match status" value="1"/>
</dbReference>
<proteinExistence type="predicted"/>
<dbReference type="Proteomes" id="UP001596540">
    <property type="component" value="Unassembled WGS sequence"/>
</dbReference>
<keyword evidence="1" id="KW-0175">Coiled coil</keyword>
<accession>A0ABW2KLR5</accession>
<name>A0ABW2KLR5_9ACTN</name>
<dbReference type="InterPro" id="IPR046858">
    <property type="entry name" value="ChrB_N"/>
</dbReference>
<dbReference type="EMBL" id="JBHTBH010000014">
    <property type="protein sequence ID" value="MFC7330931.1"/>
    <property type="molecule type" value="Genomic_DNA"/>
</dbReference>
<dbReference type="RefSeq" id="WP_379873568.1">
    <property type="nucleotide sequence ID" value="NZ_JBHTBH010000014.1"/>
</dbReference>
<evidence type="ECO:0000313" key="4">
    <source>
        <dbReference type="Proteomes" id="UP001596540"/>
    </source>
</evidence>
<keyword evidence="4" id="KW-1185">Reference proteome</keyword>
<evidence type="ECO:0000259" key="2">
    <source>
        <dbReference type="Pfam" id="PF20229"/>
    </source>
</evidence>
<organism evidence="3 4">
    <name type="scientific">Marinactinospora rubrisoli</name>
    <dbReference type="NCBI Taxonomy" id="2715399"/>
    <lineage>
        <taxon>Bacteria</taxon>
        <taxon>Bacillati</taxon>
        <taxon>Actinomycetota</taxon>
        <taxon>Actinomycetes</taxon>
        <taxon>Streptosporangiales</taxon>
        <taxon>Nocardiopsidaceae</taxon>
        <taxon>Marinactinospora</taxon>
    </lineage>
</organism>
<evidence type="ECO:0000256" key="1">
    <source>
        <dbReference type="SAM" id="Coils"/>
    </source>
</evidence>
<gene>
    <name evidence="3" type="ORF">ACFQRF_24655</name>
</gene>
<sequence length="185" mass="21156">MTTSGEHVTDRWVLLLVRLPKQPSRHRVAVWRELRRVGAVSIGQGTWAVPDVPVFAEGLRRATELAGRGGGETIELRAAGRTPADAERFRALFDAARRDDWTEFLTDCGRYVEEIAKEIRTAKFTLAELEEEEQSLERLRRWHRDLQTRDVFGVPEAAEATERLRECAAAYEDYAERVIRALHEA</sequence>
<feature type="domain" description="ChrB N-terminal" evidence="2">
    <location>
        <begin position="27"/>
        <end position="184"/>
    </location>
</feature>
<comment type="caution">
    <text evidence="3">The sequence shown here is derived from an EMBL/GenBank/DDBJ whole genome shotgun (WGS) entry which is preliminary data.</text>
</comment>
<reference evidence="4" key="1">
    <citation type="journal article" date="2019" name="Int. J. Syst. Evol. Microbiol.">
        <title>The Global Catalogue of Microorganisms (GCM) 10K type strain sequencing project: providing services to taxonomists for standard genome sequencing and annotation.</title>
        <authorList>
            <consortium name="The Broad Institute Genomics Platform"/>
            <consortium name="The Broad Institute Genome Sequencing Center for Infectious Disease"/>
            <person name="Wu L."/>
            <person name="Ma J."/>
        </authorList>
    </citation>
    <scope>NUCLEOTIDE SEQUENCE [LARGE SCALE GENOMIC DNA]</scope>
    <source>
        <strain evidence="4">CGMCC 4.7382</strain>
    </source>
</reference>
<protein>
    <submittedName>
        <fullName evidence="3">Chromate resistance protein ChrB</fullName>
    </submittedName>
</protein>